<sequence length="291" mass="33382">MIEWLFIAKEQFRPLDEGEVFTRKLNLDQLLALRASAKKGNHEIMKTSLEHIMKMFKHKNIGFFSNFTEERWSRVITEACHDVSKTSSMMLCTPRRLGKLISKVFLDEGLYGEQRLMLDEAMRRLKIFQIFWRLIDEEPMSSPPADTPKRNVQHEHNKHHTDEIGWGANMFTIVSLKSNIAISYISSLGSQFGSRADCSNQYYLNDLGRYKEPGNYERINGLFPSVARSKSKINFAYAAIGGTVAQTRSFPRTITSYLLNIFHGINLTSTLGWPLLYYSDGTAYKDGVPFA</sequence>
<dbReference type="EMBL" id="WIXE01009447">
    <property type="protein sequence ID" value="KAK5978425.1"/>
    <property type="molecule type" value="Genomic_DNA"/>
</dbReference>
<accession>A0AAN8FKS4</accession>
<evidence type="ECO:0000313" key="1">
    <source>
        <dbReference type="EMBL" id="KAK5978425.1"/>
    </source>
</evidence>
<name>A0AAN8FKS4_TRICO</name>
<evidence type="ECO:0000313" key="2">
    <source>
        <dbReference type="Proteomes" id="UP001331761"/>
    </source>
</evidence>
<feature type="non-terminal residue" evidence="1">
    <location>
        <position position="291"/>
    </location>
</feature>
<gene>
    <name evidence="1" type="ORF">GCK32_010701</name>
</gene>
<protein>
    <submittedName>
        <fullName evidence="1">Uncharacterized protein</fullName>
    </submittedName>
</protein>
<dbReference type="AlphaFoldDB" id="A0AAN8FKS4"/>
<dbReference type="Proteomes" id="UP001331761">
    <property type="component" value="Unassembled WGS sequence"/>
</dbReference>
<keyword evidence="2" id="KW-1185">Reference proteome</keyword>
<comment type="caution">
    <text evidence="1">The sequence shown here is derived from an EMBL/GenBank/DDBJ whole genome shotgun (WGS) entry which is preliminary data.</text>
</comment>
<proteinExistence type="predicted"/>
<reference evidence="1 2" key="1">
    <citation type="submission" date="2019-10" db="EMBL/GenBank/DDBJ databases">
        <title>Assembly and Annotation for the nematode Trichostrongylus colubriformis.</title>
        <authorList>
            <person name="Martin J."/>
        </authorList>
    </citation>
    <scope>NUCLEOTIDE SEQUENCE [LARGE SCALE GENOMIC DNA]</scope>
    <source>
        <strain evidence="1">G859</strain>
        <tissue evidence="1">Whole worm</tissue>
    </source>
</reference>
<organism evidence="1 2">
    <name type="scientific">Trichostrongylus colubriformis</name>
    <name type="common">Black scour worm</name>
    <dbReference type="NCBI Taxonomy" id="6319"/>
    <lineage>
        <taxon>Eukaryota</taxon>
        <taxon>Metazoa</taxon>
        <taxon>Ecdysozoa</taxon>
        <taxon>Nematoda</taxon>
        <taxon>Chromadorea</taxon>
        <taxon>Rhabditida</taxon>
        <taxon>Rhabditina</taxon>
        <taxon>Rhabditomorpha</taxon>
        <taxon>Strongyloidea</taxon>
        <taxon>Trichostrongylidae</taxon>
        <taxon>Trichostrongylus</taxon>
    </lineage>
</organism>